<evidence type="ECO:0000256" key="2">
    <source>
        <dbReference type="SAM" id="SignalP"/>
    </source>
</evidence>
<sequence length="318" mass="34907">MANLKSLLVPLLFLLSSSLQAFAIDAGEFGVEIGDFGGQTVAGKVYAVDKNTLYVRGFKFNVRDADAFFWAGKENVPSTSGEIVRYPAEPKTPDPQKLPVLNDVAFILKLPHGLTIKSLKSLAVWDKTKLKSLGSIVIPENLVVPEPRVLPEFSRIAHGLRSGNVTILDAKTFLIPDLHYDGTGPDAYFLVGNGSKPHGNGVKVPNEHGSLNVLHGYNGETIVIQLPQPLTVYNIEWLVMWCIKYNHNFGYVRIPKDLNVPPALEQNKTGVFKAEPATSNPNKVEVQVQERKENGSAIQQSTFATVIMCLVAVLFSMR</sequence>
<dbReference type="PROSITE" id="PS51549">
    <property type="entry name" value="DM13"/>
    <property type="match status" value="2"/>
</dbReference>
<dbReference type="OrthoDB" id="2448405at2759"/>
<keyword evidence="1" id="KW-0677">Repeat</keyword>
<evidence type="ECO:0000259" key="3">
    <source>
        <dbReference type="PROSITE" id="PS51549"/>
    </source>
</evidence>
<dbReference type="Proteomes" id="UP000494165">
    <property type="component" value="Unassembled WGS sequence"/>
</dbReference>
<feature type="domain" description="DM13" evidence="3">
    <location>
        <begin position="27"/>
        <end position="139"/>
    </location>
</feature>
<dbReference type="Pfam" id="PF10517">
    <property type="entry name" value="DM13"/>
    <property type="match status" value="2"/>
</dbReference>
<dbReference type="InterPro" id="IPR019545">
    <property type="entry name" value="DM13_domain"/>
</dbReference>
<dbReference type="SMART" id="SM00686">
    <property type="entry name" value="DM13"/>
    <property type="match status" value="2"/>
</dbReference>
<dbReference type="EMBL" id="CADEPI010000006">
    <property type="protein sequence ID" value="CAB3361587.1"/>
    <property type="molecule type" value="Genomic_DNA"/>
</dbReference>
<dbReference type="PANTHER" id="PTHR24036:SF5">
    <property type="entry name" value="THROMBOMODULIN"/>
    <property type="match status" value="1"/>
</dbReference>
<evidence type="ECO:0000313" key="5">
    <source>
        <dbReference type="Proteomes" id="UP000494165"/>
    </source>
</evidence>
<dbReference type="InterPro" id="IPR052126">
    <property type="entry name" value="Spindle_Org/Thrombomodulin"/>
</dbReference>
<evidence type="ECO:0000256" key="1">
    <source>
        <dbReference type="ARBA" id="ARBA00022737"/>
    </source>
</evidence>
<organism evidence="4 5">
    <name type="scientific">Cloeon dipterum</name>
    <dbReference type="NCBI Taxonomy" id="197152"/>
    <lineage>
        <taxon>Eukaryota</taxon>
        <taxon>Metazoa</taxon>
        <taxon>Ecdysozoa</taxon>
        <taxon>Arthropoda</taxon>
        <taxon>Hexapoda</taxon>
        <taxon>Insecta</taxon>
        <taxon>Pterygota</taxon>
        <taxon>Palaeoptera</taxon>
        <taxon>Ephemeroptera</taxon>
        <taxon>Pisciforma</taxon>
        <taxon>Baetidae</taxon>
        <taxon>Cloeon</taxon>
    </lineage>
</organism>
<reference evidence="4 5" key="1">
    <citation type="submission" date="2020-04" db="EMBL/GenBank/DDBJ databases">
        <authorList>
            <person name="Alioto T."/>
            <person name="Alioto T."/>
            <person name="Gomez Garrido J."/>
        </authorList>
    </citation>
    <scope>NUCLEOTIDE SEQUENCE [LARGE SCALE GENOMIC DNA]</scope>
</reference>
<proteinExistence type="predicted"/>
<keyword evidence="5" id="KW-1185">Reference proteome</keyword>
<feature type="signal peptide" evidence="2">
    <location>
        <begin position="1"/>
        <end position="23"/>
    </location>
</feature>
<protein>
    <recommendedName>
        <fullName evidence="3">DM13 domain-containing protein</fullName>
    </recommendedName>
</protein>
<gene>
    <name evidence="4" type="ORF">CLODIP_2_CD15887</name>
</gene>
<comment type="caution">
    <text evidence="4">The sequence shown here is derived from an EMBL/GenBank/DDBJ whole genome shotgun (WGS) entry which is preliminary data.</text>
</comment>
<dbReference type="PANTHER" id="PTHR24036">
    <property type="entry name" value="SKELETOR-RELATED"/>
    <property type="match status" value="1"/>
</dbReference>
<accession>A0A8S1BRP9</accession>
<dbReference type="AlphaFoldDB" id="A0A8S1BRP9"/>
<feature type="chain" id="PRO_5035720070" description="DM13 domain-containing protein" evidence="2">
    <location>
        <begin position="24"/>
        <end position="318"/>
    </location>
</feature>
<name>A0A8S1BRP9_9INSE</name>
<feature type="domain" description="DM13" evidence="3">
    <location>
        <begin position="151"/>
        <end position="255"/>
    </location>
</feature>
<evidence type="ECO:0000313" key="4">
    <source>
        <dbReference type="EMBL" id="CAB3361587.1"/>
    </source>
</evidence>
<keyword evidence="2" id="KW-0732">Signal</keyword>